<protein>
    <recommendedName>
        <fullName evidence="3">histidine kinase</fullName>
        <ecNumber evidence="3">2.7.13.3</ecNumber>
    </recommendedName>
</protein>
<dbReference type="SUPFAM" id="SSF47384">
    <property type="entry name" value="Homodimeric domain of signal transducing histidine kinase"/>
    <property type="match status" value="1"/>
</dbReference>
<dbReference type="InterPro" id="IPR050428">
    <property type="entry name" value="TCS_sensor_his_kinase"/>
</dbReference>
<evidence type="ECO:0000256" key="10">
    <source>
        <dbReference type="ARBA" id="ARBA00023136"/>
    </source>
</evidence>
<dbReference type="CDD" id="cd00082">
    <property type="entry name" value="HisKA"/>
    <property type="match status" value="1"/>
</dbReference>
<dbReference type="GO" id="GO:0005886">
    <property type="term" value="C:plasma membrane"/>
    <property type="evidence" value="ECO:0007669"/>
    <property type="project" value="TreeGrafter"/>
</dbReference>
<reference evidence="14 15" key="1">
    <citation type="submission" date="2019-03" db="EMBL/GenBank/DDBJ databases">
        <title>Complete Genome Sequence of Paraburkholderia dipogonis ICMP 19430T, a Nitrogen-fixing Symbiont of the South African Invasive Legume Dipogon lignosus in New Zealand.</title>
        <authorList>
            <person name="De Meyer S.E."/>
        </authorList>
    </citation>
    <scope>NUCLEOTIDE SEQUENCE [LARGE SCALE GENOMIC DNA]</scope>
    <source>
        <strain evidence="14 15">ICMP 19430</strain>
    </source>
</reference>
<sequence>MFNQWIRSLSARLVLASVGALFLSVALLAAVLLFLFKHYPELMLQRAGLMENAEEVLQGLNFDAAGQPVSTSLSEQTSWLFQSMPTELGYRVLDEQGKVLLASAGMRSESEWLTETPAKSLNGIERTEIDGKSFAITTLKVSRGGALFYVQTATSVRFTKVLTDEKVRPAQAIVKAIVFLLFATLMFALALTLTVNRVLRPLRDASCAAAQIGPPNLGTRLLSEGVPSEIRPLIDAFNAALDRLQNGFLAQRQFLGSAAHELQTPLTLIRGQIELQPEIEDKELLFREIDLMARQVRQLLHLAEVSEPQNFSFVRISSVDVARDVLAYLLPKAHSKQVTLRLDAPGTPTTIWADRSALFILLKNILENAINVSTSGAAVTLIIDDVSIQILDEGPGIEAEHLPFLFKRFWRAPDTIHDGAGLGLAICMEIAVAHNWGLTANSSADGTRFMVSL</sequence>
<feature type="transmembrane region" description="Helical" evidence="11">
    <location>
        <begin position="12"/>
        <end position="36"/>
    </location>
</feature>
<dbReference type="AlphaFoldDB" id="A0A4Y8MWJ1"/>
<evidence type="ECO:0000256" key="8">
    <source>
        <dbReference type="ARBA" id="ARBA00022989"/>
    </source>
</evidence>
<evidence type="ECO:0000256" key="3">
    <source>
        <dbReference type="ARBA" id="ARBA00012438"/>
    </source>
</evidence>
<evidence type="ECO:0000256" key="6">
    <source>
        <dbReference type="ARBA" id="ARBA00022692"/>
    </source>
</evidence>
<dbReference type="CDD" id="cd00075">
    <property type="entry name" value="HATPase"/>
    <property type="match status" value="1"/>
</dbReference>
<dbReference type="InterPro" id="IPR003661">
    <property type="entry name" value="HisK_dim/P_dom"/>
</dbReference>
<dbReference type="Gene3D" id="1.10.287.130">
    <property type="match status" value="1"/>
</dbReference>
<dbReference type="Pfam" id="PF02518">
    <property type="entry name" value="HATPase_c"/>
    <property type="match status" value="1"/>
</dbReference>
<feature type="domain" description="HAMP" evidence="13">
    <location>
        <begin position="196"/>
        <end position="249"/>
    </location>
</feature>
<keyword evidence="7" id="KW-0418">Kinase</keyword>
<dbReference type="EC" id="2.7.13.3" evidence="3"/>
<proteinExistence type="predicted"/>
<evidence type="ECO:0000313" key="14">
    <source>
        <dbReference type="EMBL" id="TFE41920.1"/>
    </source>
</evidence>
<dbReference type="InterPro" id="IPR003594">
    <property type="entry name" value="HATPase_dom"/>
</dbReference>
<dbReference type="PROSITE" id="PS50109">
    <property type="entry name" value="HIS_KIN"/>
    <property type="match status" value="1"/>
</dbReference>
<keyword evidence="8 11" id="KW-1133">Transmembrane helix</keyword>
<dbReference type="SMART" id="SM00304">
    <property type="entry name" value="HAMP"/>
    <property type="match status" value="1"/>
</dbReference>
<accession>A0A4Y8MWJ1</accession>
<evidence type="ECO:0000256" key="11">
    <source>
        <dbReference type="SAM" id="Phobius"/>
    </source>
</evidence>
<dbReference type="Pfam" id="PF00672">
    <property type="entry name" value="HAMP"/>
    <property type="match status" value="1"/>
</dbReference>
<dbReference type="PRINTS" id="PR00344">
    <property type="entry name" value="BCTRLSENSOR"/>
</dbReference>
<evidence type="ECO:0000313" key="15">
    <source>
        <dbReference type="Proteomes" id="UP000297385"/>
    </source>
</evidence>
<dbReference type="Proteomes" id="UP000297385">
    <property type="component" value="Unassembled WGS sequence"/>
</dbReference>
<dbReference type="PANTHER" id="PTHR45436">
    <property type="entry name" value="SENSOR HISTIDINE KINASE YKOH"/>
    <property type="match status" value="1"/>
</dbReference>
<dbReference type="InterPro" id="IPR004358">
    <property type="entry name" value="Sig_transdc_His_kin-like_C"/>
</dbReference>
<keyword evidence="10 11" id="KW-0472">Membrane</keyword>
<comment type="subcellular location">
    <subcellularLocation>
        <location evidence="2">Membrane</location>
    </subcellularLocation>
</comment>
<dbReference type="PROSITE" id="PS50885">
    <property type="entry name" value="HAMP"/>
    <property type="match status" value="1"/>
</dbReference>
<gene>
    <name evidence="14" type="ORF">E2553_35395</name>
</gene>
<keyword evidence="6 11" id="KW-0812">Transmembrane</keyword>
<dbReference type="PANTHER" id="PTHR45436:SF5">
    <property type="entry name" value="SENSOR HISTIDINE KINASE TRCS"/>
    <property type="match status" value="1"/>
</dbReference>
<dbReference type="SMART" id="SM00388">
    <property type="entry name" value="HisKA"/>
    <property type="match status" value="1"/>
</dbReference>
<feature type="domain" description="Histidine kinase" evidence="12">
    <location>
        <begin position="257"/>
        <end position="453"/>
    </location>
</feature>
<keyword evidence="4" id="KW-0597">Phosphoprotein</keyword>
<evidence type="ECO:0000259" key="13">
    <source>
        <dbReference type="PROSITE" id="PS50885"/>
    </source>
</evidence>
<evidence type="ECO:0000256" key="4">
    <source>
        <dbReference type="ARBA" id="ARBA00022553"/>
    </source>
</evidence>
<keyword evidence="9" id="KW-0902">Two-component regulatory system</keyword>
<dbReference type="InterPro" id="IPR036097">
    <property type="entry name" value="HisK_dim/P_sf"/>
</dbReference>
<feature type="transmembrane region" description="Helical" evidence="11">
    <location>
        <begin position="172"/>
        <end position="193"/>
    </location>
</feature>
<dbReference type="InterPro" id="IPR005467">
    <property type="entry name" value="His_kinase_dom"/>
</dbReference>
<keyword evidence="5" id="KW-0808">Transferase</keyword>
<evidence type="ECO:0000256" key="1">
    <source>
        <dbReference type="ARBA" id="ARBA00000085"/>
    </source>
</evidence>
<comment type="caution">
    <text evidence="14">The sequence shown here is derived from an EMBL/GenBank/DDBJ whole genome shotgun (WGS) entry which is preliminary data.</text>
</comment>
<dbReference type="Gene3D" id="3.30.565.10">
    <property type="entry name" value="Histidine kinase-like ATPase, C-terminal domain"/>
    <property type="match status" value="1"/>
</dbReference>
<evidence type="ECO:0000256" key="5">
    <source>
        <dbReference type="ARBA" id="ARBA00022679"/>
    </source>
</evidence>
<dbReference type="RefSeq" id="WP_134465197.1">
    <property type="nucleotide sequence ID" value="NZ_JBHMFL010000064.1"/>
</dbReference>
<dbReference type="GeneID" id="97310964"/>
<evidence type="ECO:0000259" key="12">
    <source>
        <dbReference type="PROSITE" id="PS50109"/>
    </source>
</evidence>
<evidence type="ECO:0000256" key="2">
    <source>
        <dbReference type="ARBA" id="ARBA00004370"/>
    </source>
</evidence>
<name>A0A4Y8MWJ1_9BURK</name>
<dbReference type="SMART" id="SM00387">
    <property type="entry name" value="HATPase_c"/>
    <property type="match status" value="1"/>
</dbReference>
<dbReference type="GO" id="GO:0000155">
    <property type="term" value="F:phosphorelay sensor kinase activity"/>
    <property type="evidence" value="ECO:0007669"/>
    <property type="project" value="InterPro"/>
</dbReference>
<dbReference type="InterPro" id="IPR003660">
    <property type="entry name" value="HAMP_dom"/>
</dbReference>
<evidence type="ECO:0000256" key="7">
    <source>
        <dbReference type="ARBA" id="ARBA00022777"/>
    </source>
</evidence>
<dbReference type="EMBL" id="SNVI01000002">
    <property type="protein sequence ID" value="TFE41920.1"/>
    <property type="molecule type" value="Genomic_DNA"/>
</dbReference>
<dbReference type="SUPFAM" id="SSF55874">
    <property type="entry name" value="ATPase domain of HSP90 chaperone/DNA topoisomerase II/histidine kinase"/>
    <property type="match status" value="1"/>
</dbReference>
<organism evidence="14 15">
    <name type="scientific">Paraburkholderia dipogonis</name>
    <dbReference type="NCBI Taxonomy" id="1211383"/>
    <lineage>
        <taxon>Bacteria</taxon>
        <taxon>Pseudomonadati</taxon>
        <taxon>Pseudomonadota</taxon>
        <taxon>Betaproteobacteria</taxon>
        <taxon>Burkholderiales</taxon>
        <taxon>Burkholderiaceae</taxon>
        <taxon>Paraburkholderia</taxon>
    </lineage>
</organism>
<dbReference type="InterPro" id="IPR036890">
    <property type="entry name" value="HATPase_C_sf"/>
</dbReference>
<comment type="catalytic activity">
    <reaction evidence="1">
        <text>ATP + protein L-histidine = ADP + protein N-phospho-L-histidine.</text>
        <dbReference type="EC" id="2.7.13.3"/>
    </reaction>
</comment>
<evidence type="ECO:0000256" key="9">
    <source>
        <dbReference type="ARBA" id="ARBA00023012"/>
    </source>
</evidence>
<dbReference type="Pfam" id="PF00512">
    <property type="entry name" value="HisKA"/>
    <property type="match status" value="1"/>
</dbReference>